<name>A0ABU3VYQ0_9GAMM</name>
<evidence type="ECO:0000256" key="2">
    <source>
        <dbReference type="ARBA" id="ARBA00023002"/>
    </source>
</evidence>
<evidence type="ECO:0000259" key="3">
    <source>
        <dbReference type="Pfam" id="PF00881"/>
    </source>
</evidence>
<dbReference type="Pfam" id="PF00881">
    <property type="entry name" value="Nitroreductase"/>
    <property type="match status" value="1"/>
</dbReference>
<accession>A0ABU3VYQ0</accession>
<dbReference type="InterPro" id="IPR029479">
    <property type="entry name" value="Nitroreductase"/>
</dbReference>
<keyword evidence="2" id="KW-0560">Oxidoreductase</keyword>
<dbReference type="InterPro" id="IPR000415">
    <property type="entry name" value="Nitroreductase-like"/>
</dbReference>
<evidence type="ECO:0000313" key="5">
    <source>
        <dbReference type="Proteomes" id="UP001269819"/>
    </source>
</evidence>
<feature type="domain" description="Nitroreductase" evidence="3">
    <location>
        <begin position="21"/>
        <end position="222"/>
    </location>
</feature>
<reference evidence="4 5" key="1">
    <citation type="submission" date="2023-10" db="EMBL/GenBank/DDBJ databases">
        <title>Characteristics and mechanism of a salt-tolerant marine origin heterotrophic nitrifying- aerobic denitrifying bacteria Marinobacter xestospongiae HN1.</title>
        <authorList>
            <person name="Qi R."/>
        </authorList>
    </citation>
    <scope>NUCLEOTIDE SEQUENCE [LARGE SCALE GENOMIC DNA]</scope>
    <source>
        <strain evidence="4 5">HN1</strain>
    </source>
</reference>
<protein>
    <submittedName>
        <fullName evidence="4">Nitroreductase family protein</fullName>
    </submittedName>
</protein>
<dbReference type="RefSeq" id="WP_316973861.1">
    <property type="nucleotide sequence ID" value="NZ_JAWIIJ010000007.1"/>
</dbReference>
<comment type="similarity">
    <text evidence="1">Belongs to the nitroreductase family.</text>
</comment>
<keyword evidence="5" id="KW-1185">Reference proteome</keyword>
<dbReference type="PANTHER" id="PTHR43673">
    <property type="entry name" value="NAD(P)H NITROREDUCTASE YDGI-RELATED"/>
    <property type="match status" value="1"/>
</dbReference>
<dbReference type="PANTHER" id="PTHR43673:SF10">
    <property type="entry name" value="NADH DEHYDROGENASE_NAD(P)H NITROREDUCTASE XCC3605-RELATED"/>
    <property type="match status" value="1"/>
</dbReference>
<dbReference type="SUPFAM" id="SSF55469">
    <property type="entry name" value="FMN-dependent nitroreductase-like"/>
    <property type="match status" value="1"/>
</dbReference>
<evidence type="ECO:0000313" key="4">
    <source>
        <dbReference type="EMBL" id="MDV2079250.1"/>
    </source>
</evidence>
<dbReference type="EMBL" id="JAWIIJ010000007">
    <property type="protein sequence ID" value="MDV2079250.1"/>
    <property type="molecule type" value="Genomic_DNA"/>
</dbReference>
<comment type="caution">
    <text evidence="4">The sequence shown here is derived from an EMBL/GenBank/DDBJ whole genome shotgun (WGS) entry which is preliminary data.</text>
</comment>
<dbReference type="CDD" id="cd02137">
    <property type="entry name" value="MhqN-like"/>
    <property type="match status" value="1"/>
</dbReference>
<dbReference type="Proteomes" id="UP001269819">
    <property type="component" value="Unassembled WGS sequence"/>
</dbReference>
<proteinExistence type="inferred from homology"/>
<gene>
    <name evidence="4" type="ORF">RYS15_11150</name>
</gene>
<sequence length="244" mass="27427">MNAPLKDLPAANPEEFRKVVESRRSIRRFTNTAIPHDILDDCLDLAMLAPNSSNLQPWEFFVVTTPALRQKLARACLNQNAARTAPALIAIVVRTDTWAEHSRLAIQQWPEESLPGIVRTYYQRFAPLQYALGPLGLFGLAKKGIGLVAGLARPVPRGPYSASEMKIWATKSTALAAENLMLALRAHGYDSCPMEGFDECRVRKLLKLPRKGLVTMILAAGKRAENGVYHQQYRFERERFVHYL</sequence>
<dbReference type="Gene3D" id="3.40.109.10">
    <property type="entry name" value="NADH Oxidase"/>
    <property type="match status" value="1"/>
</dbReference>
<evidence type="ECO:0000256" key="1">
    <source>
        <dbReference type="ARBA" id="ARBA00007118"/>
    </source>
</evidence>
<organism evidence="4 5">
    <name type="scientific">Marinobacter xestospongiae</name>
    <dbReference type="NCBI Taxonomy" id="994319"/>
    <lineage>
        <taxon>Bacteria</taxon>
        <taxon>Pseudomonadati</taxon>
        <taxon>Pseudomonadota</taxon>
        <taxon>Gammaproteobacteria</taxon>
        <taxon>Pseudomonadales</taxon>
        <taxon>Marinobacteraceae</taxon>
        <taxon>Marinobacter</taxon>
    </lineage>
</organism>